<comment type="caution">
    <text evidence="1">The sequence shown here is derived from an EMBL/GenBank/DDBJ whole genome shotgun (WGS) entry which is preliminary data.</text>
</comment>
<dbReference type="AlphaFoldDB" id="A0A9D2WRY3"/>
<dbReference type="Proteomes" id="UP000798488">
    <property type="component" value="Unassembled WGS sequence"/>
</dbReference>
<proteinExistence type="predicted"/>
<sequence length="95" mass="11010">MPNSNNPDDINDLTKNLKKQRLIECKRNKICSKKSYANIKTQTFQIYMIFLNNLEVRQEVRKLFAEGGGVYGLIHYIICIHCDGAPTKNRYLKAC</sequence>
<evidence type="ECO:0000313" key="2">
    <source>
        <dbReference type="Proteomes" id="UP000798488"/>
    </source>
</evidence>
<evidence type="ECO:0000313" key="1">
    <source>
        <dbReference type="EMBL" id="KAF1086258.1"/>
    </source>
</evidence>
<dbReference type="EMBL" id="LSRS01000002">
    <property type="protein sequence ID" value="KAF1086258.1"/>
    <property type="molecule type" value="Genomic_DNA"/>
</dbReference>
<accession>A0A9D2WRY3</accession>
<name>A0A9D2WRY3_9FIRM</name>
<protein>
    <submittedName>
        <fullName evidence="1">Uncharacterized protein</fullName>
    </submittedName>
</protein>
<reference evidence="1" key="1">
    <citation type="submission" date="2016-02" db="EMBL/GenBank/DDBJ databases">
        <title>Draft Genome Sequence of Sporotomaculum syntrophicum Strain FB, a Syntrophic Benzoate Degrader.</title>
        <authorList>
            <person name="Nobu M.K."/>
            <person name="Narihiro T."/>
            <person name="Qiu Y.-L."/>
            <person name="Ohashi A."/>
            <person name="Liu W.-T."/>
            <person name="Yuji S."/>
        </authorList>
    </citation>
    <scope>NUCLEOTIDE SEQUENCE</scope>
    <source>
        <strain evidence="1">FB</strain>
    </source>
</reference>
<gene>
    <name evidence="1" type="ORF">SPSYN_01002</name>
</gene>
<organism evidence="1 2">
    <name type="scientific">Sporotomaculum syntrophicum</name>
    <dbReference type="NCBI Taxonomy" id="182264"/>
    <lineage>
        <taxon>Bacteria</taxon>
        <taxon>Bacillati</taxon>
        <taxon>Bacillota</taxon>
        <taxon>Clostridia</taxon>
        <taxon>Eubacteriales</taxon>
        <taxon>Desulfallaceae</taxon>
        <taxon>Sporotomaculum</taxon>
    </lineage>
</organism>
<keyword evidence="2" id="KW-1185">Reference proteome</keyword>